<feature type="transmembrane region" description="Helical" evidence="1">
    <location>
        <begin position="122"/>
        <end position="140"/>
    </location>
</feature>
<keyword evidence="1" id="KW-1133">Transmembrane helix</keyword>
<keyword evidence="1" id="KW-0812">Transmembrane</keyword>
<dbReference type="EMBL" id="LGRX02006141">
    <property type="protein sequence ID" value="KAK3277360.1"/>
    <property type="molecule type" value="Genomic_DNA"/>
</dbReference>
<evidence type="ECO:0000256" key="1">
    <source>
        <dbReference type="SAM" id="Phobius"/>
    </source>
</evidence>
<dbReference type="Proteomes" id="UP001190700">
    <property type="component" value="Unassembled WGS sequence"/>
</dbReference>
<keyword evidence="3" id="KW-1185">Reference proteome</keyword>
<accession>A0AAE0GFM8</accession>
<keyword evidence="1" id="KW-0472">Membrane</keyword>
<reference evidence="2 3" key="1">
    <citation type="journal article" date="2015" name="Genome Biol. Evol.">
        <title>Comparative Genomics of a Bacterivorous Green Alga Reveals Evolutionary Causalities and Consequences of Phago-Mixotrophic Mode of Nutrition.</title>
        <authorList>
            <person name="Burns J.A."/>
            <person name="Paasch A."/>
            <person name="Narechania A."/>
            <person name="Kim E."/>
        </authorList>
    </citation>
    <scope>NUCLEOTIDE SEQUENCE [LARGE SCALE GENOMIC DNA]</scope>
    <source>
        <strain evidence="2 3">PLY_AMNH</strain>
    </source>
</reference>
<organism evidence="2 3">
    <name type="scientific">Cymbomonas tetramitiformis</name>
    <dbReference type="NCBI Taxonomy" id="36881"/>
    <lineage>
        <taxon>Eukaryota</taxon>
        <taxon>Viridiplantae</taxon>
        <taxon>Chlorophyta</taxon>
        <taxon>Pyramimonadophyceae</taxon>
        <taxon>Pyramimonadales</taxon>
        <taxon>Pyramimonadaceae</taxon>
        <taxon>Cymbomonas</taxon>
    </lineage>
</organism>
<name>A0AAE0GFM8_9CHLO</name>
<protein>
    <submittedName>
        <fullName evidence="2">Uncharacterized protein</fullName>
    </submittedName>
</protein>
<comment type="caution">
    <text evidence="2">The sequence shown here is derived from an EMBL/GenBank/DDBJ whole genome shotgun (WGS) entry which is preliminary data.</text>
</comment>
<dbReference type="AlphaFoldDB" id="A0AAE0GFM8"/>
<proteinExistence type="predicted"/>
<gene>
    <name evidence="2" type="ORF">CYMTET_14626</name>
</gene>
<sequence>MDEIGNSPKFTRENPLFSRSNSYEANILRCNVGYPESFWARTLCTQGGFRESTTLTFHNDRIQFLASISSDGGRHGKSSWENAEEQRYDYDAQWLRENERILDSFSKVLNEAVDRRKHYSRLFWYFLLATFHVFVLFLQVSSTETSEEVVSTMTLDYLPSVDYMDKHSEIMDWVHAKVWQIWTVPECGDFVCEEPYERPAYGRFGCKADCGSVEAVNTLVVEISVDFTALRDATIDPFALMQRATWNMCQTKEEWKKYGIPDECCLLDALEVPARGCGTARTVDALEVPARGCGTARTVDELEVPARGCGTARTVDAPEVPARGCGTARTVDELEVPARGCGTARTVDELRMLDGPAGRRFEEDASFAELKTTVIEEFTLPSGDWCAMPSNWAGDTLPCRGFSSFASLPHPFRTCHDRRASSVSV</sequence>
<evidence type="ECO:0000313" key="2">
    <source>
        <dbReference type="EMBL" id="KAK3277360.1"/>
    </source>
</evidence>
<evidence type="ECO:0000313" key="3">
    <source>
        <dbReference type="Proteomes" id="UP001190700"/>
    </source>
</evidence>